<dbReference type="Proteomes" id="UP000239649">
    <property type="component" value="Unassembled WGS sequence"/>
</dbReference>
<evidence type="ECO:0000313" key="3">
    <source>
        <dbReference type="EMBL" id="PSC74198.1"/>
    </source>
</evidence>
<comment type="caution">
    <text evidence="3">The sequence shown here is derived from an EMBL/GenBank/DDBJ whole genome shotgun (WGS) entry which is preliminary data.</text>
</comment>
<keyword evidence="4" id="KW-1185">Reference proteome</keyword>
<evidence type="ECO:0000259" key="2">
    <source>
        <dbReference type="Pfam" id="PF00582"/>
    </source>
</evidence>
<dbReference type="Pfam" id="PF00582">
    <property type="entry name" value="Usp"/>
    <property type="match status" value="1"/>
</dbReference>
<proteinExistence type="predicted"/>
<protein>
    <submittedName>
        <fullName evidence="3">Universal stress -like isoform X1</fullName>
    </submittedName>
</protein>
<gene>
    <name evidence="3" type="ORF">C2E20_2538</name>
</gene>
<organism evidence="3 4">
    <name type="scientific">Micractinium conductrix</name>
    <dbReference type="NCBI Taxonomy" id="554055"/>
    <lineage>
        <taxon>Eukaryota</taxon>
        <taxon>Viridiplantae</taxon>
        <taxon>Chlorophyta</taxon>
        <taxon>core chlorophytes</taxon>
        <taxon>Trebouxiophyceae</taxon>
        <taxon>Chlorellales</taxon>
        <taxon>Chlorellaceae</taxon>
        <taxon>Chlorella clade</taxon>
        <taxon>Micractinium</taxon>
    </lineage>
</organism>
<dbReference type="OrthoDB" id="843225at2759"/>
<feature type="region of interest" description="Disordered" evidence="1">
    <location>
        <begin position="1"/>
        <end position="31"/>
    </location>
</feature>
<dbReference type="CDD" id="cd23659">
    <property type="entry name" value="USP_At3g01520-like"/>
    <property type="match status" value="1"/>
</dbReference>
<feature type="compositionally biased region" description="Basic and acidic residues" evidence="1">
    <location>
        <begin position="1"/>
        <end position="11"/>
    </location>
</feature>
<evidence type="ECO:0000256" key="1">
    <source>
        <dbReference type="SAM" id="MobiDB-lite"/>
    </source>
</evidence>
<dbReference type="InterPro" id="IPR006015">
    <property type="entry name" value="Universal_stress_UspA"/>
</dbReference>
<dbReference type="InterPro" id="IPR006016">
    <property type="entry name" value="UspA"/>
</dbReference>
<dbReference type="InterPro" id="IPR014729">
    <property type="entry name" value="Rossmann-like_a/b/a_fold"/>
</dbReference>
<sequence>MDDPAKGEARNVSEGALPPSPQVPLRAGGAAGSGATGVSSKAVCALVDGSSNSFAALRWALEHLLDAQDDLYLLTVEPFEDFTTSAERTLQEACEFARNAGVKEARLHQRNVAAAASSRTRGVGEAIRQFVEQNKADVLVLGGRGMGAVESAALGSLGMGSVSEFCVQRLQCPMLVVKQQADE</sequence>
<name>A0A2P6VJE6_9CHLO</name>
<dbReference type="AlphaFoldDB" id="A0A2P6VJE6"/>
<dbReference type="PANTHER" id="PTHR31964">
    <property type="entry name" value="ADENINE NUCLEOTIDE ALPHA HYDROLASES-LIKE SUPERFAMILY PROTEIN"/>
    <property type="match status" value="1"/>
</dbReference>
<dbReference type="SUPFAM" id="SSF52402">
    <property type="entry name" value="Adenine nucleotide alpha hydrolases-like"/>
    <property type="match status" value="1"/>
</dbReference>
<dbReference type="PANTHER" id="PTHR31964:SF113">
    <property type="entry name" value="USPA DOMAIN-CONTAINING PROTEIN"/>
    <property type="match status" value="1"/>
</dbReference>
<dbReference type="EMBL" id="LHPF02000005">
    <property type="protein sequence ID" value="PSC74198.1"/>
    <property type="molecule type" value="Genomic_DNA"/>
</dbReference>
<dbReference type="PRINTS" id="PR01438">
    <property type="entry name" value="UNVRSLSTRESS"/>
</dbReference>
<reference evidence="3 4" key="1">
    <citation type="journal article" date="2018" name="Plant J.">
        <title>Genome sequences of Chlorella sorokiniana UTEX 1602 and Micractinium conductrix SAG 241.80: implications to maltose excretion by a green alga.</title>
        <authorList>
            <person name="Arriola M.B."/>
            <person name="Velmurugan N."/>
            <person name="Zhang Y."/>
            <person name="Plunkett M.H."/>
            <person name="Hondzo H."/>
            <person name="Barney B.M."/>
        </authorList>
    </citation>
    <scope>NUCLEOTIDE SEQUENCE [LARGE SCALE GENOMIC DNA]</scope>
    <source>
        <strain evidence="3 4">SAG 241.80</strain>
    </source>
</reference>
<accession>A0A2P6VJE6</accession>
<dbReference type="Gene3D" id="3.40.50.620">
    <property type="entry name" value="HUPs"/>
    <property type="match status" value="1"/>
</dbReference>
<feature type="domain" description="UspA" evidence="2">
    <location>
        <begin position="42"/>
        <end position="178"/>
    </location>
</feature>
<dbReference type="STRING" id="554055.A0A2P6VJE6"/>
<evidence type="ECO:0000313" key="4">
    <source>
        <dbReference type="Proteomes" id="UP000239649"/>
    </source>
</evidence>